<evidence type="ECO:0000313" key="2">
    <source>
        <dbReference type="Proteomes" id="UP001589896"/>
    </source>
</evidence>
<dbReference type="SUPFAM" id="SSF48371">
    <property type="entry name" value="ARM repeat"/>
    <property type="match status" value="1"/>
</dbReference>
<reference evidence="1 2" key="1">
    <citation type="submission" date="2024-09" db="EMBL/GenBank/DDBJ databases">
        <authorList>
            <person name="Sun Q."/>
            <person name="Mori K."/>
        </authorList>
    </citation>
    <scope>NUCLEOTIDE SEQUENCE [LARGE SCALE GENOMIC DNA]</scope>
    <source>
        <strain evidence="1 2">KCTC 23076</strain>
    </source>
</reference>
<dbReference type="RefSeq" id="WP_386667129.1">
    <property type="nucleotide sequence ID" value="NZ_JBHLTG010000001.1"/>
</dbReference>
<dbReference type="EMBL" id="JBHLTG010000001">
    <property type="protein sequence ID" value="MFC0677950.1"/>
    <property type="molecule type" value="Genomic_DNA"/>
</dbReference>
<dbReference type="InterPro" id="IPR016024">
    <property type="entry name" value="ARM-type_fold"/>
</dbReference>
<evidence type="ECO:0008006" key="3">
    <source>
        <dbReference type="Google" id="ProtNLM"/>
    </source>
</evidence>
<protein>
    <recommendedName>
        <fullName evidence="3">Capsule biosynthesis protein CapB</fullName>
    </recommendedName>
</protein>
<keyword evidence="2" id="KW-1185">Reference proteome</keyword>
<dbReference type="InterPro" id="IPR036565">
    <property type="entry name" value="Mur-like_cat_sf"/>
</dbReference>
<name>A0ABV6RLU6_9GAMM</name>
<sequence>MSRYDRATALLDRTIPAMWRKLDVRERDAVARDFVEWTGARLAAREDDPALWEQLELARFLREQLQTLATLHGELTHRFRVFQERLDLAETQPVREALILEFFASLGAGPRQLRGDRQAFRRWLDVDAVAERYDRERARIERRIRFCLERLGPLAQHLCSVQPTVAGASTWSVLDLEASLRALLGFPGDPRIREAALTCVRTALAGLGDQARTQLSRSTVQYIYRAVLDHRQSLWLQCEALEALARFAPQELQTIAEQRLKDVEAGDSMFFRRRLVEALVAALPDQPHYAEPLRTLCGDPAPFVRKAVAESLARLPATLALEFWLRLVADEVPAVAGQALVQSVALVLDTQLIEPVTSRFLQAIDVDTAEFPLRVAIRLAPGVLARVRTEFPERAGEFHDALEARLTAIHTGHARTAMRRRAATARELLRDTDPPGALERLPLHARGQASQLPDDPIEAARALLPLAQRSFGFNLDSTRKGWSVVRDWVWRPRLWRFLHEFKRPATDKRQNYPHMRGRVYPGLVHVPSTCVAEVSPTKVPGEPLHIAEEDGWRPWLPLLDQVLSALDQDWPTRPLRIVSTEGVTEVRVPDSLVDRLRAKLRISRRFGDIAALRNWTPDSAFTPHAFVDALRECGVRCDFEPHTDGRGSRYPVDPRIRRFFAAGLGWVAAPLQDVREYFYSIYQNSLVHLLLFVGGISAWFFGQHIWLNRRFRSARAKLPLVMGGWGTRGKSGTERLKAAVMSALGLRVLSKTTGCEAMFLFGNPNRVLSEMFLFRPYDKATIWEQARLTRMAAELDTDVMLWECMGLNPGYVRVLQHDWMRDDVSTITNCFPDHEDIQGPAGVDLPLVIRQFIPGGGQLYTSEENMLPFLEEHARAVDTPCVSVDWLDVGLLTPDILARFPYQEHPANIALVARMFEGMGLRRDFALREMADRVVPDLGVLKIYPQAAYEGRRIEFINGMSANERHGCLSNWERTGMGRHRLDTDPHIWTTTVVNNRADRVARSQVFAAILVNDIGADRHFLIGGNLDGLQRFIRESFDEFVASFDWHDTEIGIDAQRAMLDGVLRRWRVPLNDDEADARLRAACVALGVTLQDGSTAEAALDLVAAEAPAHRAALQARWEQDRADAGRVAELHTLIERPDARTADAVRTHLWDAFSARIVPVADYYTPGNVLVQQILRSAPPGLLIRAMGIQNIKGTGLDFVYRWQAWDLHAAHCRALLGGDTETAIAAAQALASSTELGVLEAEALRDAMAHIRSGGLGQTDILQSLLGRIERNLEARLHEIDAYSNAAPQESARGSELRRVVLQAVERFLDAGDAVRRRRTANQIYRDLVAGRIASTRAAYELKQLNQRQKGGWLAG</sequence>
<accession>A0ABV6RLU6</accession>
<dbReference type="Proteomes" id="UP001589896">
    <property type="component" value="Unassembled WGS sequence"/>
</dbReference>
<comment type="caution">
    <text evidence="1">The sequence shown here is derived from an EMBL/GenBank/DDBJ whole genome shotgun (WGS) entry which is preliminary data.</text>
</comment>
<dbReference type="InterPro" id="IPR008337">
    <property type="entry name" value="Capsule_biosynth_CapB"/>
</dbReference>
<dbReference type="SUPFAM" id="SSF53623">
    <property type="entry name" value="MurD-like peptide ligases, catalytic domain"/>
    <property type="match status" value="1"/>
</dbReference>
<gene>
    <name evidence="1" type="ORF">ACFFGH_08865</name>
</gene>
<proteinExistence type="predicted"/>
<organism evidence="1 2">
    <name type="scientific">Lysobacter korlensis</name>
    <dbReference type="NCBI Taxonomy" id="553636"/>
    <lineage>
        <taxon>Bacteria</taxon>
        <taxon>Pseudomonadati</taxon>
        <taxon>Pseudomonadota</taxon>
        <taxon>Gammaproteobacteria</taxon>
        <taxon>Lysobacterales</taxon>
        <taxon>Lysobacteraceae</taxon>
        <taxon>Lysobacter</taxon>
    </lineage>
</organism>
<evidence type="ECO:0000313" key="1">
    <source>
        <dbReference type="EMBL" id="MFC0677950.1"/>
    </source>
</evidence>
<dbReference type="PRINTS" id="PR01758">
    <property type="entry name" value="CAPSULEPROTB"/>
</dbReference>